<dbReference type="PROSITE" id="PS50076">
    <property type="entry name" value="DNAJ_2"/>
    <property type="match status" value="1"/>
</dbReference>
<dbReference type="PRINTS" id="PR00625">
    <property type="entry name" value="JDOMAIN"/>
</dbReference>
<dbReference type="Proteomes" id="UP001165082">
    <property type="component" value="Unassembled WGS sequence"/>
</dbReference>
<evidence type="ECO:0000256" key="1">
    <source>
        <dbReference type="SAM" id="SignalP"/>
    </source>
</evidence>
<keyword evidence="1" id="KW-0732">Signal</keyword>
<gene>
    <name evidence="3" type="ORF">TrRE_jg2026</name>
</gene>
<dbReference type="InterPro" id="IPR001623">
    <property type="entry name" value="DnaJ_domain"/>
</dbReference>
<dbReference type="OrthoDB" id="10250354at2759"/>
<name>A0A9W7APM3_9STRA</name>
<organism evidence="3 4">
    <name type="scientific">Triparma retinervis</name>
    <dbReference type="NCBI Taxonomy" id="2557542"/>
    <lineage>
        <taxon>Eukaryota</taxon>
        <taxon>Sar</taxon>
        <taxon>Stramenopiles</taxon>
        <taxon>Ochrophyta</taxon>
        <taxon>Bolidophyceae</taxon>
        <taxon>Parmales</taxon>
        <taxon>Triparmaceae</taxon>
        <taxon>Triparma</taxon>
    </lineage>
</organism>
<sequence>MRNHLIITTALFAFVATHGFSPSFVVTTTRSDTRLPAVKSKKNKNNKGAPSGGFGATKKARRVNFDAQASLLKSEKLYEELEKCAFREVVSESETESIFREYVVTARSDSNAALSDWVPICLLGLHTSTTVTDLFESGIVSDAISTYCREIVQAGFVGSKVFAEVGTNSIEYAVESQSSFTDFVYDNVYEPTSKKQEKSGGTMKRGEAMEILKLEEGFEKSDLKSVYRKLTMKYHPDRFVGEGMEEEASAASDKFDEAKRAYELLEGGMVEEGGSWYESLGGRERNEFKTVNVQKIGVKRLGEEMKLDLGGWRAAVRCLDSDIISFFMSRNGNRSAILPSTFLTSLFSERIKQVVRSRLRVHNSFVNKAYKHKQSRRSQGTAFRKRVTWTKEERRSTNAVPQA</sequence>
<dbReference type="Pfam" id="PF00226">
    <property type="entry name" value="DnaJ"/>
    <property type="match status" value="1"/>
</dbReference>
<dbReference type="InterPro" id="IPR036869">
    <property type="entry name" value="J_dom_sf"/>
</dbReference>
<dbReference type="SUPFAM" id="SSF46565">
    <property type="entry name" value="Chaperone J-domain"/>
    <property type="match status" value="1"/>
</dbReference>
<dbReference type="CDD" id="cd06257">
    <property type="entry name" value="DnaJ"/>
    <property type="match status" value="1"/>
</dbReference>
<dbReference type="SMART" id="SM00271">
    <property type="entry name" value="DnaJ"/>
    <property type="match status" value="1"/>
</dbReference>
<keyword evidence="4" id="KW-1185">Reference proteome</keyword>
<evidence type="ECO:0000313" key="3">
    <source>
        <dbReference type="EMBL" id="GMH76851.1"/>
    </source>
</evidence>
<dbReference type="EMBL" id="BRXZ01001699">
    <property type="protein sequence ID" value="GMH76851.1"/>
    <property type="molecule type" value="Genomic_DNA"/>
</dbReference>
<dbReference type="Gene3D" id="1.10.287.110">
    <property type="entry name" value="DnaJ domain"/>
    <property type="match status" value="1"/>
</dbReference>
<feature type="chain" id="PRO_5040752809" description="J domain-containing protein" evidence="1">
    <location>
        <begin position="20"/>
        <end position="403"/>
    </location>
</feature>
<proteinExistence type="predicted"/>
<accession>A0A9W7APM3</accession>
<reference evidence="3" key="1">
    <citation type="submission" date="2022-07" db="EMBL/GenBank/DDBJ databases">
        <title>Genome analysis of Parmales, a sister group of diatoms, reveals the evolutionary specialization of diatoms from phago-mixotrophs to photoautotrophs.</title>
        <authorList>
            <person name="Ban H."/>
            <person name="Sato S."/>
            <person name="Yoshikawa S."/>
            <person name="Kazumasa Y."/>
            <person name="Nakamura Y."/>
            <person name="Ichinomiya M."/>
            <person name="Saitoh K."/>
            <person name="Sato N."/>
            <person name="Blanc-Mathieu R."/>
            <person name="Endo H."/>
            <person name="Kuwata A."/>
            <person name="Ogata H."/>
        </authorList>
    </citation>
    <scope>NUCLEOTIDE SEQUENCE</scope>
</reference>
<dbReference type="AlphaFoldDB" id="A0A9W7APM3"/>
<feature type="domain" description="J" evidence="2">
    <location>
        <begin position="207"/>
        <end position="281"/>
    </location>
</feature>
<protein>
    <recommendedName>
        <fullName evidence="2">J domain-containing protein</fullName>
    </recommendedName>
</protein>
<comment type="caution">
    <text evidence="3">The sequence shown here is derived from an EMBL/GenBank/DDBJ whole genome shotgun (WGS) entry which is preliminary data.</text>
</comment>
<feature type="signal peptide" evidence="1">
    <location>
        <begin position="1"/>
        <end position="19"/>
    </location>
</feature>
<evidence type="ECO:0000313" key="4">
    <source>
        <dbReference type="Proteomes" id="UP001165082"/>
    </source>
</evidence>
<evidence type="ECO:0000259" key="2">
    <source>
        <dbReference type="PROSITE" id="PS50076"/>
    </source>
</evidence>